<dbReference type="PROSITE" id="PS51186">
    <property type="entry name" value="GNAT"/>
    <property type="match status" value="1"/>
</dbReference>
<evidence type="ECO:0000256" key="1">
    <source>
        <dbReference type="ARBA" id="ARBA00022679"/>
    </source>
</evidence>
<keyword evidence="2" id="KW-0012">Acyltransferase</keyword>
<dbReference type="Proteomes" id="UP001500731">
    <property type="component" value="Unassembled WGS sequence"/>
</dbReference>
<dbReference type="Gene3D" id="3.40.630.30">
    <property type="match status" value="1"/>
</dbReference>
<gene>
    <name evidence="4" type="ORF">GCM10023171_14720</name>
</gene>
<feature type="domain" description="N-acetyltransferase" evidence="3">
    <location>
        <begin position="2"/>
        <end position="150"/>
    </location>
</feature>
<protein>
    <submittedName>
        <fullName evidence="4">GNAT family N-acetyltransferase</fullName>
    </submittedName>
</protein>
<comment type="caution">
    <text evidence="4">The sequence shown here is derived from an EMBL/GenBank/DDBJ whole genome shotgun (WGS) entry which is preliminary data.</text>
</comment>
<dbReference type="PANTHER" id="PTHR10545">
    <property type="entry name" value="DIAMINE N-ACETYLTRANSFERASE"/>
    <property type="match status" value="1"/>
</dbReference>
<dbReference type="InterPro" id="IPR016181">
    <property type="entry name" value="Acyl_CoA_acyltransferase"/>
</dbReference>
<keyword evidence="5" id="KW-1185">Reference proteome</keyword>
<organism evidence="4 5">
    <name type="scientific">Microbacterium panaciterrae</name>
    <dbReference type="NCBI Taxonomy" id="985759"/>
    <lineage>
        <taxon>Bacteria</taxon>
        <taxon>Bacillati</taxon>
        <taxon>Actinomycetota</taxon>
        <taxon>Actinomycetes</taxon>
        <taxon>Micrococcales</taxon>
        <taxon>Microbacteriaceae</taxon>
        <taxon>Microbacterium</taxon>
    </lineage>
</organism>
<evidence type="ECO:0000256" key="2">
    <source>
        <dbReference type="ARBA" id="ARBA00023315"/>
    </source>
</evidence>
<accession>A0ABP8PAQ7</accession>
<dbReference type="RefSeq" id="WP_345185675.1">
    <property type="nucleotide sequence ID" value="NZ_BAABGP010000008.1"/>
</dbReference>
<dbReference type="InterPro" id="IPR000182">
    <property type="entry name" value="GNAT_dom"/>
</dbReference>
<dbReference type="Pfam" id="PF00583">
    <property type="entry name" value="Acetyltransf_1"/>
    <property type="match status" value="1"/>
</dbReference>
<reference evidence="5" key="1">
    <citation type="journal article" date="2019" name="Int. J. Syst. Evol. Microbiol.">
        <title>The Global Catalogue of Microorganisms (GCM) 10K type strain sequencing project: providing services to taxonomists for standard genome sequencing and annotation.</title>
        <authorList>
            <consortium name="The Broad Institute Genomics Platform"/>
            <consortium name="The Broad Institute Genome Sequencing Center for Infectious Disease"/>
            <person name="Wu L."/>
            <person name="Ma J."/>
        </authorList>
    </citation>
    <scope>NUCLEOTIDE SEQUENCE [LARGE SCALE GENOMIC DNA]</scope>
    <source>
        <strain evidence="5">JCM 17839</strain>
    </source>
</reference>
<sequence length="150" mass="16553">MTTIRALTADDRDEWLPLWAAYIEFYESEVADDVTASTFARFLDTAVPMHGALARDDAGRAVGFVHWLEHHATWSKGGYTYLEDLFVDPSVRGGGVGRALIAHVTEAARAVGSDKVYWLTAETNTTARALYDRVATRTGFIHYEIGLEGA</sequence>
<dbReference type="InterPro" id="IPR051016">
    <property type="entry name" value="Diverse_Substrate_AcTransf"/>
</dbReference>
<keyword evidence="1" id="KW-0808">Transferase</keyword>
<dbReference type="EMBL" id="BAABGP010000008">
    <property type="protein sequence ID" value="GAA4483359.1"/>
    <property type="molecule type" value="Genomic_DNA"/>
</dbReference>
<proteinExistence type="predicted"/>
<evidence type="ECO:0000313" key="4">
    <source>
        <dbReference type="EMBL" id="GAA4483359.1"/>
    </source>
</evidence>
<dbReference type="PANTHER" id="PTHR10545:SF42">
    <property type="entry name" value="ACETYLTRANSFERASE"/>
    <property type="match status" value="1"/>
</dbReference>
<dbReference type="CDD" id="cd04301">
    <property type="entry name" value="NAT_SF"/>
    <property type="match status" value="1"/>
</dbReference>
<name>A0ABP8PAQ7_9MICO</name>
<dbReference type="SUPFAM" id="SSF55729">
    <property type="entry name" value="Acyl-CoA N-acyltransferases (Nat)"/>
    <property type="match status" value="1"/>
</dbReference>
<evidence type="ECO:0000259" key="3">
    <source>
        <dbReference type="PROSITE" id="PS51186"/>
    </source>
</evidence>
<evidence type="ECO:0000313" key="5">
    <source>
        <dbReference type="Proteomes" id="UP001500731"/>
    </source>
</evidence>